<evidence type="ECO:0000313" key="1">
    <source>
        <dbReference type="EMBL" id="QGH74515.1"/>
    </source>
</evidence>
<reference evidence="1 2" key="1">
    <citation type="submission" date="2019-09" db="EMBL/GenBank/DDBJ databases">
        <authorList>
            <person name="Barrows A.R."/>
            <person name="Franco J.W."/>
            <person name="Javier C.J."/>
            <person name="Lucero K.A."/>
            <person name="Madrid E.R."/>
            <person name="Margerin I.A.R."/>
            <person name="Moore C.L."/>
            <person name="Neustel K.S."/>
            <person name="Ornellas N.W."/>
            <person name="Oshiro K."/>
            <person name="Severson C.G."/>
            <person name="Vavra L.H."/>
            <person name="Wilcer A."/>
            <person name="Donachie S.P."/>
            <person name="Reed F.A."/>
            <person name="Palecanda S."/>
            <person name="Chong R.A."/>
            <person name="Porter M.L."/>
            <person name="Washington J.M."/>
            <person name="Garlena R.A."/>
            <person name="Russell D.A."/>
            <person name="Pope W.H."/>
            <person name="Jacobs-Sera D."/>
            <person name="Hatfull G.F."/>
        </authorList>
    </citation>
    <scope>NUCLEOTIDE SEQUENCE [LARGE SCALE GENOMIC DNA]</scope>
</reference>
<dbReference type="EMBL" id="MN484600">
    <property type="protein sequence ID" value="QGH74515.1"/>
    <property type="molecule type" value="Genomic_DNA"/>
</dbReference>
<dbReference type="GeneID" id="55814204"/>
<accession>A0A5Q2WDM3</accession>
<name>A0A5Q2WDM3_9CAUD</name>
<dbReference type="KEGG" id="vg:55814204"/>
<proteinExistence type="predicted"/>
<sequence>MADSQAQADRTEKRRYRHWQHEDWNDDLRALLPPPEPEGWTIIRDWTGREIARRPEITGDLATYYTEPWRLL</sequence>
<keyword evidence="2" id="KW-1185">Reference proteome</keyword>
<protein>
    <submittedName>
        <fullName evidence="1">Uncharacterized protein</fullName>
    </submittedName>
</protein>
<dbReference type="Proteomes" id="UP000394254">
    <property type="component" value="Segment"/>
</dbReference>
<gene>
    <name evidence="1" type="primary">28</name>
    <name evidence="1" type="ORF">SEA_KULEANA_28</name>
</gene>
<dbReference type="RefSeq" id="YP_009884836.1">
    <property type="nucleotide sequence ID" value="NC_049473.1"/>
</dbReference>
<organism evidence="1 2">
    <name type="scientific">Arthrobacter phage Kuleana</name>
    <dbReference type="NCBI Taxonomy" id="2653270"/>
    <lineage>
        <taxon>Viruses</taxon>
        <taxon>Duplodnaviria</taxon>
        <taxon>Heunggongvirae</taxon>
        <taxon>Uroviricota</taxon>
        <taxon>Caudoviricetes</taxon>
        <taxon>Kuleanavirus</taxon>
        <taxon>Kuleanavirus kuleana</taxon>
    </lineage>
</organism>
<evidence type="ECO:0000313" key="2">
    <source>
        <dbReference type="Proteomes" id="UP000394254"/>
    </source>
</evidence>